<organism evidence="1">
    <name type="scientific">marine metagenome</name>
    <dbReference type="NCBI Taxonomy" id="408172"/>
    <lineage>
        <taxon>unclassified sequences</taxon>
        <taxon>metagenomes</taxon>
        <taxon>ecological metagenomes</taxon>
    </lineage>
</organism>
<accession>A0A382UTG0</accession>
<feature type="non-terminal residue" evidence="1">
    <location>
        <position position="103"/>
    </location>
</feature>
<evidence type="ECO:0000313" key="1">
    <source>
        <dbReference type="EMBL" id="SVD37490.1"/>
    </source>
</evidence>
<name>A0A382UTG0_9ZZZZ</name>
<dbReference type="EMBL" id="UINC01146642">
    <property type="protein sequence ID" value="SVD37490.1"/>
    <property type="molecule type" value="Genomic_DNA"/>
</dbReference>
<feature type="non-terminal residue" evidence="1">
    <location>
        <position position="1"/>
    </location>
</feature>
<reference evidence="1" key="1">
    <citation type="submission" date="2018-05" db="EMBL/GenBank/DDBJ databases">
        <authorList>
            <person name="Lanie J.A."/>
            <person name="Ng W.-L."/>
            <person name="Kazmierczak K.M."/>
            <person name="Andrzejewski T.M."/>
            <person name="Davidsen T.M."/>
            <person name="Wayne K.J."/>
            <person name="Tettelin H."/>
            <person name="Glass J.I."/>
            <person name="Rusch D."/>
            <person name="Podicherti R."/>
            <person name="Tsui H.-C.T."/>
            <person name="Winkler M.E."/>
        </authorList>
    </citation>
    <scope>NUCLEOTIDE SEQUENCE</scope>
</reference>
<sequence>VVLAGPPGSGKTTLAAHLLRRLSGSMWIDKDWAAGGFVLEAARQDGIDESAAYGRTHYWQWLRPLEYGGAVSGACANLVGRRIVLLVGGWGPELAVFALWPRL</sequence>
<proteinExistence type="predicted"/>
<dbReference type="SUPFAM" id="SSF52540">
    <property type="entry name" value="P-loop containing nucleoside triphosphate hydrolases"/>
    <property type="match status" value="1"/>
</dbReference>
<dbReference type="Gene3D" id="3.40.50.300">
    <property type="entry name" value="P-loop containing nucleotide triphosphate hydrolases"/>
    <property type="match status" value="1"/>
</dbReference>
<gene>
    <name evidence="1" type="ORF">METZ01_LOCUS390344</name>
</gene>
<protein>
    <submittedName>
        <fullName evidence="1">Uncharacterized protein</fullName>
    </submittedName>
</protein>
<dbReference type="AlphaFoldDB" id="A0A382UTG0"/>
<dbReference type="InterPro" id="IPR027417">
    <property type="entry name" value="P-loop_NTPase"/>
</dbReference>